<dbReference type="Proteomes" id="UP000239772">
    <property type="component" value="Unassembled WGS sequence"/>
</dbReference>
<reference evidence="11" key="1">
    <citation type="submission" date="2018-03" db="EMBL/GenBank/DDBJ databases">
        <authorList>
            <person name="Sun L."/>
            <person name="Liu H."/>
            <person name="Chen W."/>
            <person name="Huang K."/>
            <person name="Liu W."/>
            <person name="Gao X."/>
        </authorList>
    </citation>
    <scope>NUCLEOTIDE SEQUENCE [LARGE SCALE GENOMIC DNA]</scope>
    <source>
        <strain evidence="11">SH9</strain>
    </source>
</reference>
<dbReference type="OrthoDB" id="9807082at2"/>
<dbReference type="PANTHER" id="PTHR30269:SF0">
    <property type="entry name" value="MEMBRANE TRANSPORTER PROTEIN YFCA-RELATED"/>
    <property type="match status" value="1"/>
</dbReference>
<feature type="transmembrane region" description="Helical" evidence="8">
    <location>
        <begin position="74"/>
        <end position="94"/>
    </location>
</feature>
<name>A0A2T1HSS0_9HYPH</name>
<keyword evidence="11" id="KW-1185">Reference proteome</keyword>
<gene>
    <name evidence="10" type="ORF">SLNSH_13080</name>
</gene>
<proteinExistence type="inferred from homology"/>
<evidence type="ECO:0000313" key="11">
    <source>
        <dbReference type="Proteomes" id="UP000239772"/>
    </source>
</evidence>
<feature type="transmembrane region" description="Helical" evidence="8">
    <location>
        <begin position="179"/>
        <end position="198"/>
    </location>
</feature>
<accession>A0A2T1HSS0</accession>
<comment type="caution">
    <text evidence="10">The sequence shown here is derived from an EMBL/GenBank/DDBJ whole genome shotgun (WGS) entry which is preliminary data.</text>
</comment>
<protein>
    <recommendedName>
        <fullName evidence="8">Probable membrane transporter protein</fullName>
    </recommendedName>
</protein>
<dbReference type="AlphaFoldDB" id="A0A2T1HSS0"/>
<evidence type="ECO:0000256" key="8">
    <source>
        <dbReference type="RuleBase" id="RU363041"/>
    </source>
</evidence>
<dbReference type="RefSeq" id="WP_106337439.1">
    <property type="nucleotide sequence ID" value="NZ_PVZS01000012.1"/>
</dbReference>
<feature type="chain" id="PRO_5015516915" description="Probable membrane transporter protein" evidence="9">
    <location>
        <begin position="21"/>
        <end position="253"/>
    </location>
</feature>
<dbReference type="PANTHER" id="PTHR30269">
    <property type="entry name" value="TRANSMEMBRANE PROTEIN YFCA"/>
    <property type="match status" value="1"/>
</dbReference>
<evidence type="ECO:0000256" key="7">
    <source>
        <dbReference type="ARBA" id="ARBA00023136"/>
    </source>
</evidence>
<comment type="subcellular location">
    <subcellularLocation>
        <location evidence="1 8">Cell membrane</location>
        <topology evidence="1 8">Multi-pass membrane protein</topology>
    </subcellularLocation>
</comment>
<evidence type="ECO:0000256" key="1">
    <source>
        <dbReference type="ARBA" id="ARBA00004651"/>
    </source>
</evidence>
<evidence type="ECO:0000256" key="5">
    <source>
        <dbReference type="ARBA" id="ARBA00022692"/>
    </source>
</evidence>
<organism evidence="10 11">
    <name type="scientific">Alsobacter soli</name>
    <dbReference type="NCBI Taxonomy" id="2109933"/>
    <lineage>
        <taxon>Bacteria</taxon>
        <taxon>Pseudomonadati</taxon>
        <taxon>Pseudomonadota</taxon>
        <taxon>Alphaproteobacteria</taxon>
        <taxon>Hyphomicrobiales</taxon>
        <taxon>Alsobacteraceae</taxon>
        <taxon>Alsobacter</taxon>
    </lineage>
</organism>
<keyword evidence="3" id="KW-0813">Transport</keyword>
<sequence length="253" mass="25752">MLLSFALLMLAAFAAGVVNAVAGGGAFLTFPALVLAGVPPLAANASSTVALFPGQGASAWTYRRDIASITQVNVPAFVGVSLVGGLLGALLLLFTSNEAFAKLVPFLMLFATLVFGWGNFAGPAALKRYSLGPTAVLVVQFLISIYGGYFGGGIGFLMLAALTLFGLRDIHAMNGLKILLATLMNGAAVVAFAGAGIVHWPETLAMMAAGIVGGVLGAKGAKKVSPKVVKMAVLSLGVALTIVFFWKQYGAAA</sequence>
<feature type="transmembrane region" description="Helical" evidence="8">
    <location>
        <begin position="106"/>
        <end position="126"/>
    </location>
</feature>
<dbReference type="InterPro" id="IPR002781">
    <property type="entry name" value="TM_pro_TauE-like"/>
</dbReference>
<keyword evidence="5 8" id="KW-0812">Transmembrane</keyword>
<evidence type="ECO:0000256" key="6">
    <source>
        <dbReference type="ARBA" id="ARBA00022989"/>
    </source>
</evidence>
<keyword evidence="7 8" id="KW-0472">Membrane</keyword>
<keyword evidence="9" id="KW-0732">Signal</keyword>
<keyword evidence="6 8" id="KW-1133">Transmembrane helix</keyword>
<evidence type="ECO:0000256" key="4">
    <source>
        <dbReference type="ARBA" id="ARBA00022475"/>
    </source>
</evidence>
<evidence type="ECO:0000256" key="3">
    <source>
        <dbReference type="ARBA" id="ARBA00022448"/>
    </source>
</evidence>
<dbReference type="Pfam" id="PF01925">
    <property type="entry name" value="TauE"/>
    <property type="match status" value="1"/>
</dbReference>
<feature type="transmembrane region" description="Helical" evidence="8">
    <location>
        <begin position="228"/>
        <end position="246"/>
    </location>
</feature>
<feature type="signal peptide" evidence="9">
    <location>
        <begin position="1"/>
        <end position="20"/>
    </location>
</feature>
<keyword evidence="4 8" id="KW-1003">Cell membrane</keyword>
<feature type="transmembrane region" description="Helical" evidence="8">
    <location>
        <begin position="204"/>
        <end position="221"/>
    </location>
</feature>
<dbReference type="GO" id="GO:0005886">
    <property type="term" value="C:plasma membrane"/>
    <property type="evidence" value="ECO:0007669"/>
    <property type="project" value="UniProtKB-SubCell"/>
</dbReference>
<evidence type="ECO:0000256" key="9">
    <source>
        <dbReference type="SAM" id="SignalP"/>
    </source>
</evidence>
<feature type="transmembrane region" description="Helical" evidence="8">
    <location>
        <begin position="146"/>
        <end position="167"/>
    </location>
</feature>
<dbReference type="EMBL" id="PVZS01000012">
    <property type="protein sequence ID" value="PSC04695.1"/>
    <property type="molecule type" value="Genomic_DNA"/>
</dbReference>
<evidence type="ECO:0000256" key="2">
    <source>
        <dbReference type="ARBA" id="ARBA00009142"/>
    </source>
</evidence>
<evidence type="ECO:0000313" key="10">
    <source>
        <dbReference type="EMBL" id="PSC04695.1"/>
    </source>
</evidence>
<comment type="similarity">
    <text evidence="2 8">Belongs to the 4-toluene sulfonate uptake permease (TSUP) (TC 2.A.102) family.</text>
</comment>
<dbReference type="InterPro" id="IPR052017">
    <property type="entry name" value="TSUP"/>
</dbReference>